<dbReference type="Pfam" id="PF10026">
    <property type="entry name" value="DUF2268"/>
    <property type="match status" value="1"/>
</dbReference>
<reference evidence="2" key="2">
    <citation type="submission" date="2020-09" db="EMBL/GenBank/DDBJ databases">
        <authorList>
            <person name="Sun Q."/>
            <person name="Zhou Y."/>
        </authorList>
    </citation>
    <scope>NUCLEOTIDE SEQUENCE</scope>
    <source>
        <strain evidence="2">CGMCC 1.12408</strain>
    </source>
</reference>
<evidence type="ECO:0000259" key="1">
    <source>
        <dbReference type="Pfam" id="PF10026"/>
    </source>
</evidence>
<evidence type="ECO:0000313" key="3">
    <source>
        <dbReference type="Proteomes" id="UP000613512"/>
    </source>
</evidence>
<reference evidence="2" key="1">
    <citation type="journal article" date="2014" name="Int. J. Syst. Evol. Microbiol.">
        <title>Complete genome sequence of Corynebacterium casei LMG S-19264T (=DSM 44701T), isolated from a smear-ripened cheese.</title>
        <authorList>
            <consortium name="US DOE Joint Genome Institute (JGI-PGF)"/>
            <person name="Walter F."/>
            <person name="Albersmeier A."/>
            <person name="Kalinowski J."/>
            <person name="Ruckert C."/>
        </authorList>
    </citation>
    <scope>NUCLEOTIDE SEQUENCE</scope>
    <source>
        <strain evidence="2">CGMCC 1.12408</strain>
    </source>
</reference>
<gene>
    <name evidence="2" type="ORF">GCM10008025_00150</name>
</gene>
<feature type="domain" description="DUF2268" evidence="1">
    <location>
        <begin position="70"/>
        <end position="262"/>
    </location>
</feature>
<evidence type="ECO:0000313" key="2">
    <source>
        <dbReference type="EMBL" id="GGA60084.1"/>
    </source>
</evidence>
<accession>A0A916W240</accession>
<proteinExistence type="predicted"/>
<sequence length="272" mass="31797">MITVNQITPEKLIDNKNRLDAFLQEELAPTITKDSWMKWAGITQRFKLDSFKTLSDTDLTTLQWNVEQIDEIVKEIIKKVNQYLTYDKVLITILPALPFSFFKNQPQSLWLNGFTNGPGNILLAIPPKPDIDYFQYLLAHELHHATPENPIYQLTLETFTLEEWYKMEGAAEFFSLSLYPDKRWWRDNLPIEVEESYWEACQEHLKVADDQIKGPLCFGNPKKGIPIFAGYSFALKLISNYVSMNKIEDIKELFAVEPAMFIENYKRDLMKK</sequence>
<protein>
    <recommendedName>
        <fullName evidence="1">DUF2268 domain-containing protein</fullName>
    </recommendedName>
</protein>
<organism evidence="2 3">
    <name type="scientific">Ornithinibacillus halotolerans</name>
    <dbReference type="NCBI Taxonomy" id="1274357"/>
    <lineage>
        <taxon>Bacteria</taxon>
        <taxon>Bacillati</taxon>
        <taxon>Bacillota</taxon>
        <taxon>Bacilli</taxon>
        <taxon>Bacillales</taxon>
        <taxon>Bacillaceae</taxon>
        <taxon>Ornithinibacillus</taxon>
    </lineage>
</organism>
<dbReference type="InterPro" id="IPR018728">
    <property type="entry name" value="DUF2268"/>
</dbReference>
<name>A0A916W240_9BACI</name>
<dbReference type="Proteomes" id="UP000613512">
    <property type="component" value="Unassembled WGS sequence"/>
</dbReference>
<dbReference type="RefSeq" id="WP_188382643.1">
    <property type="nucleotide sequence ID" value="NZ_BMEY01000001.1"/>
</dbReference>
<dbReference type="AlphaFoldDB" id="A0A916W240"/>
<dbReference type="EMBL" id="BMEY01000001">
    <property type="protein sequence ID" value="GGA60084.1"/>
    <property type="molecule type" value="Genomic_DNA"/>
</dbReference>
<comment type="caution">
    <text evidence="2">The sequence shown here is derived from an EMBL/GenBank/DDBJ whole genome shotgun (WGS) entry which is preliminary data.</text>
</comment>
<keyword evidence="3" id="KW-1185">Reference proteome</keyword>